<dbReference type="SUPFAM" id="SSF100950">
    <property type="entry name" value="NagB/RpiA/CoA transferase-like"/>
    <property type="match status" value="1"/>
</dbReference>
<evidence type="ECO:0000313" key="3">
    <source>
        <dbReference type="Proteomes" id="UP000216052"/>
    </source>
</evidence>
<dbReference type="RefSeq" id="WP_093793519.1">
    <property type="nucleotide sequence ID" value="NZ_CP155571.1"/>
</dbReference>
<dbReference type="EMBL" id="CP155571">
    <property type="protein sequence ID" value="XFO74415.1"/>
    <property type="molecule type" value="Genomic_DNA"/>
</dbReference>
<dbReference type="InterPro" id="IPR037171">
    <property type="entry name" value="NagB/RpiA_transferase-like"/>
</dbReference>
<dbReference type="Proteomes" id="UP000216052">
    <property type="component" value="Chromosome"/>
</dbReference>
<dbReference type="Gene3D" id="3.40.50.10420">
    <property type="entry name" value="NagB/RpiA/CoA transferase-like"/>
    <property type="match status" value="1"/>
</dbReference>
<dbReference type="Pfam" id="PF02589">
    <property type="entry name" value="LUD_dom"/>
    <property type="match status" value="1"/>
</dbReference>
<reference evidence="2" key="1">
    <citation type="submission" date="2024-05" db="EMBL/GenBank/DDBJ databases">
        <title>Isolation and characterization of Sporomusa carbonis sp. nov., a carboxydotrophic hydrogenogen in the genus of Sporomusa isolated from a charcoal burning pile.</title>
        <authorList>
            <person name="Boeer T."/>
            <person name="Rosenbaum F."/>
            <person name="Eysell L."/>
            <person name="Mueller V."/>
            <person name="Daniel R."/>
            <person name="Poehlein A."/>
        </authorList>
    </citation>
    <scope>NUCLEOTIDE SEQUENCE [LARGE SCALE GENOMIC DNA]</scope>
    <source>
        <strain evidence="2">DSM 3132</strain>
    </source>
</reference>
<gene>
    <name evidence="2" type="primary">lutC</name>
    <name evidence="2" type="ORF">SPACI_045250</name>
</gene>
<organism evidence="2 3">
    <name type="scientific">Sporomusa acidovorans (strain ATCC 49682 / DSM 3132 / Mol)</name>
    <dbReference type="NCBI Taxonomy" id="1123286"/>
    <lineage>
        <taxon>Bacteria</taxon>
        <taxon>Bacillati</taxon>
        <taxon>Bacillota</taxon>
        <taxon>Negativicutes</taxon>
        <taxon>Selenomonadales</taxon>
        <taxon>Sporomusaceae</taxon>
        <taxon>Sporomusa</taxon>
    </lineage>
</organism>
<dbReference type="InterPro" id="IPR024185">
    <property type="entry name" value="FTHF_cligase-like_sf"/>
</dbReference>
<feature type="domain" description="LUD" evidence="1">
    <location>
        <begin position="54"/>
        <end position="232"/>
    </location>
</feature>
<dbReference type="PANTHER" id="PTHR43682">
    <property type="entry name" value="LACTATE UTILIZATION PROTEIN C"/>
    <property type="match status" value="1"/>
</dbReference>
<accession>A0ABZ3J8C4</accession>
<keyword evidence="3" id="KW-1185">Reference proteome</keyword>
<evidence type="ECO:0000259" key="1">
    <source>
        <dbReference type="Pfam" id="PF02589"/>
    </source>
</evidence>
<sequence length="236" mass="26527">MTEIHEDIAQETLFLQTVANALGRDKVLAEAPARREAGPPAFWREQQFEKEQPLELFKTNLEALTGKVAVVHDRNEATNQIRLWLKLLNAKTAIVWDHPQLLDYIEFSRLEVKTTYWNTEKARRELIASAEQADVGITWAHYAIGYTGTLALFNGAHSGRSVSLLPPSHIAVMKKSDIVPTMSVVMRNLIERRGQGDLPSTVDFITGPSRTSDIEMDLSIGVHGPFRVWAVVIDEQ</sequence>
<protein>
    <submittedName>
        <fullName evidence="2">Lactate utilization protein C</fullName>
    </submittedName>
</protein>
<dbReference type="InterPro" id="IPR003741">
    <property type="entry name" value="LUD_dom"/>
</dbReference>
<proteinExistence type="predicted"/>
<dbReference type="PANTHER" id="PTHR43682:SF1">
    <property type="entry name" value="LACTATE UTILIZATION PROTEIN C"/>
    <property type="match status" value="1"/>
</dbReference>
<evidence type="ECO:0000313" key="2">
    <source>
        <dbReference type="EMBL" id="XFO74415.1"/>
    </source>
</evidence>
<name>A0ABZ3J8C4_SPOA4</name>